<gene>
    <name evidence="8" type="ORF">FEZ08_01190</name>
</gene>
<dbReference type="Proteomes" id="UP000306912">
    <property type="component" value="Unassembled WGS sequence"/>
</dbReference>
<dbReference type="AlphaFoldDB" id="A0A5R8QHV0"/>
<dbReference type="PROSITE" id="PS50893">
    <property type="entry name" value="ABC_TRANSPORTER_2"/>
    <property type="match status" value="1"/>
</dbReference>
<dbReference type="GO" id="GO:0016887">
    <property type="term" value="F:ATP hydrolysis activity"/>
    <property type="evidence" value="ECO:0007669"/>
    <property type="project" value="InterPro"/>
</dbReference>
<organism evidence="8 9">
    <name type="scientific">Culicoidibacter larvae</name>
    <dbReference type="NCBI Taxonomy" id="2579976"/>
    <lineage>
        <taxon>Bacteria</taxon>
        <taxon>Bacillati</taxon>
        <taxon>Bacillota</taxon>
        <taxon>Culicoidibacteria</taxon>
        <taxon>Culicoidibacterales</taxon>
        <taxon>Culicoidibacteraceae</taxon>
        <taxon>Culicoidibacter</taxon>
    </lineage>
</organism>
<comment type="subcellular location">
    <subcellularLocation>
        <location evidence="1">Cell membrane</location>
        <topology evidence="1">Peripheral membrane protein</topology>
    </subcellularLocation>
</comment>
<dbReference type="InterPro" id="IPR003439">
    <property type="entry name" value="ABC_transporter-like_ATP-bd"/>
</dbReference>
<dbReference type="PANTHER" id="PTHR42788:SF7">
    <property type="entry name" value="NITRATE ABC TRANSPORTER ATP-BINDING PROTEIN"/>
    <property type="match status" value="1"/>
</dbReference>
<accession>A0A5R8QHV0</accession>
<dbReference type="GO" id="GO:0005886">
    <property type="term" value="C:plasma membrane"/>
    <property type="evidence" value="ECO:0007669"/>
    <property type="project" value="UniProtKB-SubCell"/>
</dbReference>
<dbReference type="InterPro" id="IPR017871">
    <property type="entry name" value="ABC_transporter-like_CS"/>
</dbReference>
<protein>
    <submittedName>
        <fullName evidence="8">ATP-binding cassette domain-containing protein</fullName>
    </submittedName>
</protein>
<dbReference type="InterPro" id="IPR050166">
    <property type="entry name" value="ABC_transporter_ATP-bind"/>
</dbReference>
<evidence type="ECO:0000259" key="7">
    <source>
        <dbReference type="PROSITE" id="PS50893"/>
    </source>
</evidence>
<dbReference type="Pfam" id="PF00005">
    <property type="entry name" value="ABC_tran"/>
    <property type="match status" value="1"/>
</dbReference>
<keyword evidence="3" id="KW-1003">Cell membrane</keyword>
<name>A0A5R8QHV0_9FIRM</name>
<evidence type="ECO:0000256" key="6">
    <source>
        <dbReference type="ARBA" id="ARBA00023136"/>
    </source>
</evidence>
<evidence type="ECO:0000256" key="5">
    <source>
        <dbReference type="ARBA" id="ARBA00022840"/>
    </source>
</evidence>
<reference evidence="8 9" key="1">
    <citation type="submission" date="2019-05" db="EMBL/GenBank/DDBJ databases">
        <title>Culicoidintestinum kansasii gen. nov., sp. nov. from the gastrointestinal tract of the biting midge, Culicoides sonorensis.</title>
        <authorList>
            <person name="Neupane S."/>
            <person name="Ghosh A."/>
            <person name="Gunther S."/>
            <person name="Martin K."/>
            <person name="Zurek L."/>
        </authorList>
    </citation>
    <scope>NUCLEOTIDE SEQUENCE [LARGE SCALE GENOMIC DNA]</scope>
    <source>
        <strain evidence="8 9">CS-1</strain>
    </source>
</reference>
<comment type="caution">
    <text evidence="8">The sequence shown here is derived from an EMBL/GenBank/DDBJ whole genome shotgun (WGS) entry which is preliminary data.</text>
</comment>
<proteinExistence type="predicted"/>
<dbReference type="SUPFAM" id="SSF52540">
    <property type="entry name" value="P-loop containing nucleoside triphosphate hydrolases"/>
    <property type="match status" value="1"/>
</dbReference>
<evidence type="ECO:0000256" key="3">
    <source>
        <dbReference type="ARBA" id="ARBA00022475"/>
    </source>
</evidence>
<evidence type="ECO:0000313" key="9">
    <source>
        <dbReference type="Proteomes" id="UP000306912"/>
    </source>
</evidence>
<dbReference type="GO" id="GO:0005524">
    <property type="term" value="F:ATP binding"/>
    <property type="evidence" value="ECO:0007669"/>
    <property type="project" value="UniProtKB-KW"/>
</dbReference>
<dbReference type="RefSeq" id="WP_138189868.1">
    <property type="nucleotide sequence ID" value="NZ_VBWP01000001.1"/>
</dbReference>
<feature type="domain" description="ABC transporter" evidence="7">
    <location>
        <begin position="5"/>
        <end position="252"/>
    </location>
</feature>
<keyword evidence="6" id="KW-0472">Membrane</keyword>
<dbReference type="InterPro" id="IPR003593">
    <property type="entry name" value="AAA+_ATPase"/>
</dbReference>
<dbReference type="OrthoDB" id="9776369at2"/>
<evidence type="ECO:0000256" key="1">
    <source>
        <dbReference type="ARBA" id="ARBA00004202"/>
    </source>
</evidence>
<keyword evidence="5 8" id="KW-0067">ATP-binding</keyword>
<evidence type="ECO:0000256" key="4">
    <source>
        <dbReference type="ARBA" id="ARBA00022741"/>
    </source>
</evidence>
<sequence>MSALLTLENIQKTFHAGTVNENHVLKGVNLSLAHGDFVTVIGGNGAGKSTLLNTIAGTLLADSGTITLDGANITKHSVEKRSKCIGRVFQDPRLGTATRLSIEENLTLAMNRGRTPSIFSRITNKDRNFFREQLVSLDLGLEERLKAEVGLLSGGQRQALTLLMATLIAPKLLLLDEHTAALDPKTSQSVLALTDKLVAEKNLTTIMITHNMDDALKHGNRLIMLHEGQIVVDVSGAEKAQLGVTDLLALFQKNSGTELVDDSVLLR</sequence>
<dbReference type="SMART" id="SM00382">
    <property type="entry name" value="AAA"/>
    <property type="match status" value="1"/>
</dbReference>
<evidence type="ECO:0000256" key="2">
    <source>
        <dbReference type="ARBA" id="ARBA00022448"/>
    </source>
</evidence>
<dbReference type="Gene3D" id="3.40.50.300">
    <property type="entry name" value="P-loop containing nucleotide triphosphate hydrolases"/>
    <property type="match status" value="1"/>
</dbReference>
<dbReference type="PROSITE" id="PS00211">
    <property type="entry name" value="ABC_TRANSPORTER_1"/>
    <property type="match status" value="1"/>
</dbReference>
<keyword evidence="9" id="KW-1185">Reference proteome</keyword>
<evidence type="ECO:0000313" key="8">
    <source>
        <dbReference type="EMBL" id="TLG77260.1"/>
    </source>
</evidence>
<dbReference type="InParanoid" id="A0A5R8QHV0"/>
<dbReference type="PANTHER" id="PTHR42788">
    <property type="entry name" value="TAURINE IMPORT ATP-BINDING PROTEIN-RELATED"/>
    <property type="match status" value="1"/>
</dbReference>
<dbReference type="InterPro" id="IPR027417">
    <property type="entry name" value="P-loop_NTPase"/>
</dbReference>
<keyword evidence="2" id="KW-0813">Transport</keyword>
<keyword evidence="4" id="KW-0547">Nucleotide-binding</keyword>
<dbReference type="EMBL" id="VBWP01000001">
    <property type="protein sequence ID" value="TLG77260.1"/>
    <property type="molecule type" value="Genomic_DNA"/>
</dbReference>